<dbReference type="GO" id="GO:0005634">
    <property type="term" value="C:nucleus"/>
    <property type="evidence" value="ECO:0007669"/>
    <property type="project" value="UniProtKB-SubCell"/>
</dbReference>
<evidence type="ECO:0000256" key="4">
    <source>
        <dbReference type="ARBA" id="ARBA00023242"/>
    </source>
</evidence>
<accession>A0A9P4IHK1</accession>
<evidence type="ECO:0000256" key="9">
    <source>
        <dbReference type="ARBA" id="ARBA00041264"/>
    </source>
</evidence>
<comment type="similarity">
    <text evidence="6">Belongs to the CFT1 family.</text>
</comment>
<evidence type="ECO:0000256" key="5">
    <source>
        <dbReference type="ARBA" id="ARBA00037232"/>
    </source>
</evidence>
<feature type="domain" description="RSE1/DDB1/CPSF1 second beta-propeller" evidence="13">
    <location>
        <begin position="570"/>
        <end position="954"/>
    </location>
</feature>
<feature type="domain" description="RSE1/DDB1/CPSF1 C-terminal" evidence="11">
    <location>
        <begin position="1024"/>
        <end position="1360"/>
    </location>
</feature>
<dbReference type="InterPro" id="IPR015943">
    <property type="entry name" value="WD40/YVTN_repeat-like_dom_sf"/>
</dbReference>
<evidence type="ECO:0000259" key="12">
    <source>
        <dbReference type="Pfam" id="PF10433"/>
    </source>
</evidence>
<name>A0A9P4IHK1_9PEZI</name>
<keyword evidence="2" id="KW-0507">mRNA processing</keyword>
<evidence type="ECO:0000259" key="11">
    <source>
        <dbReference type="Pfam" id="PF03178"/>
    </source>
</evidence>
<dbReference type="InterPro" id="IPR018846">
    <property type="entry name" value="Beta-prop_RSE1/DDB1/CPSF1_1st"/>
</dbReference>
<sequence length="1398" mass="151405">MQSYTELTPPTAVNHAINLPLLGPKANNLVVAKTSLLQIFELKTITTEVEGTPNEDTGLSLQRTNTNGDGGFLDGEYSLQRLESTTKLVLTSEYALSGTIIGLQAVKILNSKSGGDALLVAFKDAKLSLVEWDPQSHSISTISIHFYEGEELVNNPWAPDIGRCHSYLAVDPSSRCAALKFGVRHLAILPFRQAGDDLVEDYDPELDGPREESPAKAANGEESSHETPYGTSFVLPLTAMDPALTHPIHIAFLYEYREPTFGILSASRAPSNALIYERRDTLTYNVFTLDIEQKASTTILSVSGLPYDLHQVVALPLPVGGSLLVGSNVLVHVDQAGKTTGVAVNEFAKSSSAFAMTDQSDLRLRLEGSTIQQLGESTDMLVVLDNGEFALLTFKMDGRSISGVSVHKIGAGKGGTVVKAMASCAANLGRNRMFIGSEDGDSVVLGWTRKAPQLSRKRSHAEMLAGDVDLDLDEDDIMDDGDDDLYDTGATLSRTTSATSSAAAGPDALTFRVHDCLPNLGPMKDITIGRTLQIKKGSSSTTSGHEIVASTGRGRAGGIAVINMGINPVVLQQSSLQFAQAVWSVHTKKQPPRGFAAGGNDDSEATLSADAEYGKYLIASRTKDDGSEDSVIYQITPTGIAQCDNGDFESDAGATVEVGTIAGGTRIVQVLRSEIKCFGSELELAQILPMEDEATGAELKVLAASFCDPYVLLIRDDSSVVVLEADKNGDIDEVPRGTWISKQWLSGCIYKSPETNDTPLVCLLSAQGGLAIFDISNFDEPVWQTEGLNLLPSMITKDFVSRRAAARETLTELVVADIGDHVSKTPYLVVRTGSDDLAIYQPFHHPPRSQGDSFTTNLQWRKVLQPRLAPYYEDASGHSEHHSALRVLHNISGYSAIFQAGPSPSFILKEASNSPKVVPLAGGRVKGLSSFHTAQCDRGFAYVDAEGDFRVCRLPDAYRLGDSGWPTRKIDFGEQVDGLAYHDAQECYAIGTCMKANYKLPEDDYHHEWGREDTTFLPQTDQGMLKLLHPGNWSVIDAFPLEPSEVVMTIKTLTLEVSEETHKRKPLIAVGTAVICGEDLPTKGALYIFDVVSVVPEPERPETNRKLKLIVREEVKGAVTALCEIGTQGFMLAAQGQKAMVRGLKEDDTILPTAFIDTQCYVSVAKSLKGTGMAIMGDLVKGLWFVGYTEEPYKMILFGKTRSKMEVVTAEFLPYEKQLNIIIADADRNIHIMQFDPDHPRSLSGQRLLHKSTFHTGHFPTTMTLLPDHQISPTHTSTSTDAAHPGPQSQQQQQVLISNMSGSLALLTPLDEQAYRRLSALQTHLFSALDSACGLNPRAYRSVESEGFGSRGVIDGGLLIRGWASLGARARAEAGGKVGVESWVLRGDLEGISKVQEL</sequence>
<reference evidence="14" key="1">
    <citation type="journal article" date="2020" name="Stud. Mycol.">
        <title>101 Dothideomycetes genomes: a test case for predicting lifestyles and emergence of pathogens.</title>
        <authorList>
            <person name="Haridas S."/>
            <person name="Albert R."/>
            <person name="Binder M."/>
            <person name="Bloem J."/>
            <person name="Labutti K."/>
            <person name="Salamov A."/>
            <person name="Andreopoulos B."/>
            <person name="Baker S."/>
            <person name="Barry K."/>
            <person name="Bills G."/>
            <person name="Bluhm B."/>
            <person name="Cannon C."/>
            <person name="Castanera R."/>
            <person name="Culley D."/>
            <person name="Daum C."/>
            <person name="Ezra D."/>
            <person name="Gonzalez J."/>
            <person name="Henrissat B."/>
            <person name="Kuo A."/>
            <person name="Liang C."/>
            <person name="Lipzen A."/>
            <person name="Lutzoni F."/>
            <person name="Magnuson J."/>
            <person name="Mondo S."/>
            <person name="Nolan M."/>
            <person name="Ohm R."/>
            <person name="Pangilinan J."/>
            <person name="Park H.-J."/>
            <person name="Ramirez L."/>
            <person name="Alfaro M."/>
            <person name="Sun H."/>
            <person name="Tritt A."/>
            <person name="Yoshinaga Y."/>
            <person name="Zwiers L.-H."/>
            <person name="Turgeon B."/>
            <person name="Goodwin S."/>
            <person name="Spatafora J."/>
            <person name="Crous P."/>
            <person name="Grigoriev I."/>
        </authorList>
    </citation>
    <scope>NUCLEOTIDE SEQUENCE</scope>
    <source>
        <strain evidence="14">CBS 133067</strain>
    </source>
</reference>
<protein>
    <recommendedName>
        <fullName evidence="8">Protein CFT1</fullName>
    </recommendedName>
    <alternativeName>
        <fullName evidence="9">Cleavage factor two protein 1</fullName>
    </alternativeName>
    <alternativeName>
        <fullName evidence="7">Protein cft1</fullName>
    </alternativeName>
</protein>
<evidence type="ECO:0000256" key="6">
    <source>
        <dbReference type="ARBA" id="ARBA00038304"/>
    </source>
</evidence>
<dbReference type="FunFam" id="2.130.10.10:FF:000788">
    <property type="entry name" value="mRNA cleavage and polyadenylation factor subunit"/>
    <property type="match status" value="1"/>
</dbReference>
<evidence type="ECO:0000256" key="3">
    <source>
        <dbReference type="ARBA" id="ARBA00022884"/>
    </source>
</evidence>
<organism evidence="14 15">
    <name type="scientific">Rhizodiscina lignyota</name>
    <dbReference type="NCBI Taxonomy" id="1504668"/>
    <lineage>
        <taxon>Eukaryota</taxon>
        <taxon>Fungi</taxon>
        <taxon>Dikarya</taxon>
        <taxon>Ascomycota</taxon>
        <taxon>Pezizomycotina</taxon>
        <taxon>Dothideomycetes</taxon>
        <taxon>Pleosporomycetidae</taxon>
        <taxon>Aulographales</taxon>
        <taxon>Rhizodiscinaceae</taxon>
        <taxon>Rhizodiscina</taxon>
    </lineage>
</organism>
<dbReference type="Proteomes" id="UP000799772">
    <property type="component" value="Unassembled WGS sequence"/>
</dbReference>
<dbReference type="FunFam" id="2.130.10.10:FF:000625">
    <property type="entry name" value="mRNA cleavage and polyadenylation factor subunit"/>
    <property type="match status" value="1"/>
</dbReference>
<proteinExistence type="inferred from homology"/>
<feature type="domain" description="RSE1/DDB1/CPSF1 first beta-propeller" evidence="12">
    <location>
        <begin position="79"/>
        <end position="450"/>
    </location>
</feature>
<evidence type="ECO:0000256" key="7">
    <source>
        <dbReference type="ARBA" id="ARBA00039187"/>
    </source>
</evidence>
<dbReference type="EMBL" id="ML978125">
    <property type="protein sequence ID" value="KAF2099428.1"/>
    <property type="molecule type" value="Genomic_DNA"/>
</dbReference>
<evidence type="ECO:0000256" key="1">
    <source>
        <dbReference type="ARBA" id="ARBA00004123"/>
    </source>
</evidence>
<keyword evidence="15" id="KW-1185">Reference proteome</keyword>
<dbReference type="Pfam" id="PF03178">
    <property type="entry name" value="CPSF_A"/>
    <property type="match status" value="1"/>
</dbReference>
<dbReference type="InterPro" id="IPR050358">
    <property type="entry name" value="RSE1/DDB1/CFT1"/>
</dbReference>
<evidence type="ECO:0000313" key="14">
    <source>
        <dbReference type="EMBL" id="KAF2099428.1"/>
    </source>
</evidence>
<feature type="region of interest" description="Disordered" evidence="10">
    <location>
        <begin position="200"/>
        <end position="228"/>
    </location>
</feature>
<keyword evidence="4" id="KW-0539">Nucleus</keyword>
<gene>
    <name evidence="14" type="ORF">NA57DRAFT_74928</name>
</gene>
<comment type="subcellular location">
    <subcellularLocation>
        <location evidence="1">Nucleus</location>
    </subcellularLocation>
</comment>
<dbReference type="Pfam" id="PF23726">
    <property type="entry name" value="Beta-prop_RSE1_2nd"/>
    <property type="match status" value="1"/>
</dbReference>
<comment type="caution">
    <text evidence="14">The sequence shown here is derived from an EMBL/GenBank/DDBJ whole genome shotgun (WGS) entry which is preliminary data.</text>
</comment>
<evidence type="ECO:0000259" key="13">
    <source>
        <dbReference type="Pfam" id="PF23726"/>
    </source>
</evidence>
<feature type="compositionally biased region" description="Polar residues" evidence="10">
    <location>
        <begin position="1271"/>
        <end position="1281"/>
    </location>
</feature>
<dbReference type="Pfam" id="PF10433">
    <property type="entry name" value="Beta-prop_RSE1_1st"/>
    <property type="match status" value="1"/>
</dbReference>
<dbReference type="GO" id="GO:0006397">
    <property type="term" value="P:mRNA processing"/>
    <property type="evidence" value="ECO:0007669"/>
    <property type="project" value="UniProtKB-KW"/>
</dbReference>
<comment type="function">
    <text evidence="5">RNA-binding component of the cleavage and polyadenylation factor (CPF) complex, which plays a key role in polyadenylation-dependent pre-mRNA 3'-end formation and cooperates with cleavage factors including the CFIA complex and NAB4/CFIB. Involved in poly(A) site recognition. May be involved in coupling transcription termination and mRNA 3'-end formation.</text>
</comment>
<evidence type="ECO:0000313" key="15">
    <source>
        <dbReference type="Proteomes" id="UP000799772"/>
    </source>
</evidence>
<dbReference type="PANTHER" id="PTHR10644">
    <property type="entry name" value="DNA REPAIR/RNA PROCESSING CPSF FAMILY"/>
    <property type="match status" value="1"/>
</dbReference>
<dbReference type="Gene3D" id="2.130.10.10">
    <property type="entry name" value="YVTN repeat-like/Quinoprotein amine dehydrogenase"/>
    <property type="match status" value="2"/>
</dbReference>
<dbReference type="OrthoDB" id="6109at2759"/>
<dbReference type="GO" id="GO:0003723">
    <property type="term" value="F:RNA binding"/>
    <property type="evidence" value="ECO:0007669"/>
    <property type="project" value="UniProtKB-KW"/>
</dbReference>
<dbReference type="InterPro" id="IPR004871">
    <property type="entry name" value="RSE1/DDB1/CPSF1_C"/>
</dbReference>
<dbReference type="InterPro" id="IPR058543">
    <property type="entry name" value="Beta-prop_RSE1/DDB1/CPSF1_2nd"/>
</dbReference>
<evidence type="ECO:0000256" key="10">
    <source>
        <dbReference type="SAM" id="MobiDB-lite"/>
    </source>
</evidence>
<evidence type="ECO:0000256" key="2">
    <source>
        <dbReference type="ARBA" id="ARBA00022664"/>
    </source>
</evidence>
<feature type="region of interest" description="Disordered" evidence="10">
    <location>
        <begin position="1267"/>
        <end position="1293"/>
    </location>
</feature>
<keyword evidence="3" id="KW-0694">RNA-binding</keyword>
<evidence type="ECO:0000256" key="8">
    <source>
        <dbReference type="ARBA" id="ARBA00039443"/>
    </source>
</evidence>